<accession>A0A1H6IIY0</accession>
<dbReference type="InterPro" id="IPR017850">
    <property type="entry name" value="Alkaline_phosphatase_core_sf"/>
</dbReference>
<dbReference type="RefSeq" id="WP_177167449.1">
    <property type="nucleotide sequence ID" value="NZ_FNWU01000002.1"/>
</dbReference>
<reference evidence="1 2" key="1">
    <citation type="submission" date="2016-10" db="EMBL/GenBank/DDBJ databases">
        <authorList>
            <person name="de Groot N.N."/>
        </authorList>
    </citation>
    <scope>NUCLEOTIDE SEQUENCE [LARGE SCALE GENOMIC DNA]</scope>
    <source>
        <strain evidence="1 2">IBRC-M10418</strain>
    </source>
</reference>
<dbReference type="Gene3D" id="3.40.720.10">
    <property type="entry name" value="Alkaline Phosphatase, subunit A"/>
    <property type="match status" value="2"/>
</dbReference>
<dbReference type="STRING" id="1267564.SAMN05192561_102140"/>
<dbReference type="EMBL" id="FNWU01000002">
    <property type="protein sequence ID" value="SEH46291.1"/>
    <property type="molecule type" value="Genomic_DNA"/>
</dbReference>
<dbReference type="PANTHER" id="PTHR10151">
    <property type="entry name" value="ECTONUCLEOTIDE PYROPHOSPHATASE/PHOSPHODIESTERASE"/>
    <property type="match status" value="1"/>
</dbReference>
<evidence type="ECO:0000313" key="1">
    <source>
        <dbReference type="EMBL" id="SEH46291.1"/>
    </source>
</evidence>
<keyword evidence="2" id="KW-1185">Reference proteome</keyword>
<dbReference type="Proteomes" id="UP000199215">
    <property type="component" value="Unassembled WGS sequence"/>
</dbReference>
<dbReference type="SUPFAM" id="SSF53649">
    <property type="entry name" value="Alkaline phosphatase-like"/>
    <property type="match status" value="1"/>
</dbReference>
<gene>
    <name evidence="1" type="ORF">SAMN05192561_102140</name>
</gene>
<evidence type="ECO:0000313" key="2">
    <source>
        <dbReference type="Proteomes" id="UP000199215"/>
    </source>
</evidence>
<dbReference type="InterPro" id="IPR002591">
    <property type="entry name" value="Phosphodiest/P_Trfase"/>
</dbReference>
<dbReference type="AlphaFoldDB" id="A0A1H6IIY0"/>
<dbReference type="GO" id="GO:0016787">
    <property type="term" value="F:hydrolase activity"/>
    <property type="evidence" value="ECO:0007669"/>
    <property type="project" value="UniProtKB-KW"/>
</dbReference>
<protein>
    <submittedName>
        <fullName evidence="1">Predicted phosphohydrolase or phosphomutase, AlkP superfamily</fullName>
    </submittedName>
</protein>
<dbReference type="OrthoDB" id="198670at2157"/>
<sequence length="513" mass="58514">MTDSRPATIVFGLDGAHFELLNPWIKEGKLPNIKHAIESGVHGDLHSVLPPVTSPNWKAYATGKNPGKFGIFWWENIDVDERRVFYPQDRKNQQPEFWELLQEDDRPGVIGVPTTYPPKEVDPFLIAGAPDGANAGFAHPPELEQQLRDKYDYRVTIKNELRATPDVAAEEIIDAIDQRFTVARDLFYEYDLTFLQVTTFYINSLQHYFWDDEYTLRGWKVIDEHLGTFLDEGYDVILMSDHGSNAINWVFHVNTWLENENYLTLDTKAARFMHRIGINRDRLLRIISAFGLQDIAKRLAPQQLLNVIPDKSGELIHESKTSNVDWEHSTVLASGQGPVYLTVDENNEKYERIRKELITKLRKLTTPTGESVVRDVYRAEEVYSGSYVSDGPDLVLDQAPGIHIKGSIGRQTVFTEPRDDGWAAENKQEGLFAATGPSFDEGEVEPLSILDLAPTILHLRGYDLPRDLDGEVATEVFASDVAASEQPVSYREMNARISERERIRRIIRENQFE</sequence>
<name>A0A1H6IIY0_9EURY</name>
<organism evidence="1 2">
    <name type="scientific">Halopenitus malekzadehii</name>
    <dbReference type="NCBI Taxonomy" id="1267564"/>
    <lineage>
        <taxon>Archaea</taxon>
        <taxon>Methanobacteriati</taxon>
        <taxon>Methanobacteriota</taxon>
        <taxon>Stenosarchaea group</taxon>
        <taxon>Halobacteria</taxon>
        <taxon>Halobacteriales</taxon>
        <taxon>Haloferacaceae</taxon>
        <taxon>Halopenitus</taxon>
    </lineage>
</organism>
<proteinExistence type="predicted"/>
<keyword evidence="1" id="KW-0378">Hydrolase</keyword>
<dbReference type="Pfam" id="PF01663">
    <property type="entry name" value="Phosphodiest"/>
    <property type="match status" value="1"/>
</dbReference>
<dbReference type="PANTHER" id="PTHR10151:SF120">
    <property type="entry name" value="BIS(5'-ADENOSYL)-TRIPHOSPHATASE"/>
    <property type="match status" value="1"/>
</dbReference>